<dbReference type="SUPFAM" id="SSF81324">
    <property type="entry name" value="Voltage-gated potassium channels"/>
    <property type="match status" value="1"/>
</dbReference>
<dbReference type="PRINTS" id="PR01320">
    <property type="entry name" value="KIRCHANNEL"/>
</dbReference>
<dbReference type="InterPro" id="IPR041647">
    <property type="entry name" value="IRK_C"/>
</dbReference>
<keyword evidence="10 11" id="KW-0407">Ion channel</keyword>
<feature type="domain" description="Inward rectifier potassium channel C-terminal" evidence="15">
    <location>
        <begin position="235"/>
        <end position="406"/>
    </location>
</feature>
<evidence type="ECO:0000313" key="17">
    <source>
        <dbReference type="Proteomes" id="UP001634394"/>
    </source>
</evidence>
<protein>
    <submittedName>
        <fullName evidence="16">Uncharacterized protein</fullName>
    </submittedName>
</protein>
<dbReference type="Pfam" id="PF17655">
    <property type="entry name" value="IRK_C"/>
    <property type="match status" value="1"/>
</dbReference>
<sequence>MPTDSGETVGKNRDHASSDVLASLKSSGKSKNKSRPPNLFFDIHNTMKNTLDEEKSDFQMVEFSDSIESANDSSSLYRGYQMGRPSLVRKGGKYRIAYKGISSKGKHYLQDLYQTCIDLKWRWVIAIVFVVFFISYLLFAILWFLMSVIHGDLTHIDDPNWTPCIYKLKNFADALQFSIETQTTIGFGVIYPNPSCIASIPLMYLQATIGFLLETILMGFVLVKLAKSKHRRNTLLFSNTACICKEDGELVMQIRLGDMRQSHLIDTSVYGIFIRDKVSKEGTRYPLFQHHLDIQAHGMDDRVFLIWPLVLSHTINEDSPFWEMRPEEILHANNYEVVVIFEGIIESTGEICQARTSYTSKDIIWGRTFANMVEFDDEHGKWRANFKLFEELVPCPIPKCSGKEMHILKKALESQTQIASRKDEESKPYFRKISSFNKSQDSSMTDLENAPERNKSSTALVEK</sequence>
<keyword evidence="7 13" id="KW-1133">Transmembrane helix</keyword>
<dbReference type="Gene3D" id="1.10.287.70">
    <property type="match status" value="1"/>
</dbReference>
<dbReference type="PANTHER" id="PTHR11767:SF102">
    <property type="entry name" value="INWARDLY RECTIFYING POTASSIUM CHANNEL 1, ISOFORM F"/>
    <property type="match status" value="1"/>
</dbReference>
<gene>
    <name evidence="16" type="ORF">ACJMK2_011740</name>
</gene>
<evidence type="ECO:0000256" key="7">
    <source>
        <dbReference type="ARBA" id="ARBA00022989"/>
    </source>
</evidence>
<dbReference type="AlphaFoldDB" id="A0ABD3V7P3"/>
<dbReference type="GO" id="GO:0034220">
    <property type="term" value="P:monoatomic ion transmembrane transport"/>
    <property type="evidence" value="ECO:0007669"/>
    <property type="project" value="UniProtKB-KW"/>
</dbReference>
<comment type="subcellular location">
    <subcellularLocation>
        <location evidence="1 11">Membrane</location>
        <topology evidence="1 11">Multi-pass membrane protein</topology>
    </subcellularLocation>
</comment>
<feature type="compositionally biased region" description="Polar residues" evidence="12">
    <location>
        <begin position="436"/>
        <end position="446"/>
    </location>
</feature>
<dbReference type="InterPro" id="IPR014756">
    <property type="entry name" value="Ig_E-set"/>
</dbReference>
<reference evidence="16 17" key="1">
    <citation type="submission" date="2024-11" db="EMBL/GenBank/DDBJ databases">
        <title>Chromosome-level genome assembly of the freshwater bivalve Anodonta woodiana.</title>
        <authorList>
            <person name="Chen X."/>
        </authorList>
    </citation>
    <scope>NUCLEOTIDE SEQUENCE [LARGE SCALE GENOMIC DNA]</scope>
    <source>
        <strain evidence="16">MN2024</strain>
        <tissue evidence="16">Gills</tissue>
    </source>
</reference>
<comment type="similarity">
    <text evidence="11">Belongs to the inward rectifier-type potassium channel (TC 1.A.2.1) family.</text>
</comment>
<dbReference type="SUPFAM" id="SSF81296">
    <property type="entry name" value="E set domains"/>
    <property type="match status" value="1"/>
</dbReference>
<keyword evidence="9 13" id="KW-0472">Membrane</keyword>
<dbReference type="PANTHER" id="PTHR11767">
    <property type="entry name" value="INWARD RECTIFIER POTASSIUM CHANNEL"/>
    <property type="match status" value="1"/>
</dbReference>
<evidence type="ECO:0000256" key="9">
    <source>
        <dbReference type="ARBA" id="ARBA00023136"/>
    </source>
</evidence>
<dbReference type="Pfam" id="PF01007">
    <property type="entry name" value="IRK"/>
    <property type="match status" value="1"/>
</dbReference>
<evidence type="ECO:0000256" key="12">
    <source>
        <dbReference type="SAM" id="MobiDB-lite"/>
    </source>
</evidence>
<dbReference type="InterPro" id="IPR016449">
    <property type="entry name" value="K_chnl_inward-rec_Kir"/>
</dbReference>
<feature type="compositionally biased region" description="Basic and acidic residues" evidence="12">
    <location>
        <begin position="450"/>
        <end position="463"/>
    </location>
</feature>
<organism evidence="16 17">
    <name type="scientific">Sinanodonta woodiana</name>
    <name type="common">Chinese pond mussel</name>
    <name type="synonym">Anodonta woodiana</name>
    <dbReference type="NCBI Taxonomy" id="1069815"/>
    <lineage>
        <taxon>Eukaryota</taxon>
        <taxon>Metazoa</taxon>
        <taxon>Spiralia</taxon>
        <taxon>Lophotrochozoa</taxon>
        <taxon>Mollusca</taxon>
        <taxon>Bivalvia</taxon>
        <taxon>Autobranchia</taxon>
        <taxon>Heteroconchia</taxon>
        <taxon>Palaeoheterodonta</taxon>
        <taxon>Unionida</taxon>
        <taxon>Unionoidea</taxon>
        <taxon>Unionidae</taxon>
        <taxon>Unioninae</taxon>
        <taxon>Sinanodonta</taxon>
    </lineage>
</organism>
<keyword evidence="4 11" id="KW-0812">Transmembrane</keyword>
<feature type="domain" description="Potassium channel inwardly rectifying transmembrane" evidence="14">
    <location>
        <begin position="88"/>
        <end position="227"/>
    </location>
</feature>
<feature type="region of interest" description="Disordered" evidence="12">
    <location>
        <begin position="1"/>
        <end position="38"/>
    </location>
</feature>
<comment type="caution">
    <text evidence="16">The sequence shown here is derived from an EMBL/GenBank/DDBJ whole genome shotgun (WGS) entry which is preliminary data.</text>
</comment>
<feature type="transmembrane region" description="Helical" evidence="13">
    <location>
        <begin position="123"/>
        <end position="145"/>
    </location>
</feature>
<evidence type="ECO:0000256" key="11">
    <source>
        <dbReference type="RuleBase" id="RU003822"/>
    </source>
</evidence>
<feature type="region of interest" description="Disordered" evidence="12">
    <location>
        <begin position="436"/>
        <end position="463"/>
    </location>
</feature>
<evidence type="ECO:0000259" key="15">
    <source>
        <dbReference type="Pfam" id="PF17655"/>
    </source>
</evidence>
<evidence type="ECO:0000256" key="3">
    <source>
        <dbReference type="ARBA" id="ARBA00022538"/>
    </source>
</evidence>
<keyword evidence="5 11" id="KW-0851">Voltage-gated channel</keyword>
<keyword evidence="2 11" id="KW-0813">Transport</keyword>
<evidence type="ECO:0000256" key="10">
    <source>
        <dbReference type="ARBA" id="ARBA00023303"/>
    </source>
</evidence>
<keyword evidence="6 11" id="KW-0630">Potassium</keyword>
<dbReference type="InterPro" id="IPR040445">
    <property type="entry name" value="Kir_TM"/>
</dbReference>
<dbReference type="EMBL" id="JBJQND010000013">
    <property type="protein sequence ID" value="KAL3857041.1"/>
    <property type="molecule type" value="Genomic_DNA"/>
</dbReference>
<evidence type="ECO:0000256" key="6">
    <source>
        <dbReference type="ARBA" id="ARBA00022958"/>
    </source>
</evidence>
<keyword evidence="17" id="KW-1185">Reference proteome</keyword>
<evidence type="ECO:0000256" key="2">
    <source>
        <dbReference type="ARBA" id="ARBA00022448"/>
    </source>
</evidence>
<evidence type="ECO:0000256" key="13">
    <source>
        <dbReference type="SAM" id="Phobius"/>
    </source>
</evidence>
<evidence type="ECO:0000256" key="8">
    <source>
        <dbReference type="ARBA" id="ARBA00023065"/>
    </source>
</evidence>
<keyword evidence="3 11" id="KW-0633">Potassium transport</keyword>
<dbReference type="Gene3D" id="2.60.40.1400">
    <property type="entry name" value="G protein-activated inward rectifier potassium channel 1"/>
    <property type="match status" value="1"/>
</dbReference>
<dbReference type="InterPro" id="IPR013518">
    <property type="entry name" value="K_chnl_inward-rec_Kir_cyto"/>
</dbReference>
<evidence type="ECO:0000256" key="5">
    <source>
        <dbReference type="ARBA" id="ARBA00022882"/>
    </source>
</evidence>
<dbReference type="GO" id="GO:0034702">
    <property type="term" value="C:monoatomic ion channel complex"/>
    <property type="evidence" value="ECO:0007669"/>
    <property type="project" value="UniProtKB-KW"/>
</dbReference>
<evidence type="ECO:0000259" key="14">
    <source>
        <dbReference type="Pfam" id="PF01007"/>
    </source>
</evidence>
<feature type="transmembrane region" description="Helical" evidence="13">
    <location>
        <begin position="202"/>
        <end position="223"/>
    </location>
</feature>
<evidence type="ECO:0000256" key="4">
    <source>
        <dbReference type="ARBA" id="ARBA00022692"/>
    </source>
</evidence>
<dbReference type="Proteomes" id="UP001634394">
    <property type="component" value="Unassembled WGS sequence"/>
</dbReference>
<evidence type="ECO:0000313" key="16">
    <source>
        <dbReference type="EMBL" id="KAL3857041.1"/>
    </source>
</evidence>
<accession>A0ABD3V7P3</accession>
<evidence type="ECO:0000256" key="1">
    <source>
        <dbReference type="ARBA" id="ARBA00004141"/>
    </source>
</evidence>
<name>A0ABD3V7P3_SINWO</name>
<dbReference type="GO" id="GO:0006813">
    <property type="term" value="P:potassium ion transport"/>
    <property type="evidence" value="ECO:0007669"/>
    <property type="project" value="UniProtKB-KW"/>
</dbReference>
<proteinExistence type="inferred from homology"/>
<keyword evidence="8 11" id="KW-0406">Ion transport</keyword>